<gene>
    <name evidence="2" type="ORF">H9763_03455</name>
</gene>
<name>A0A9D2MPE3_9FIRM</name>
<dbReference type="EMBL" id="DWXE01000010">
    <property type="protein sequence ID" value="HJB90508.1"/>
    <property type="molecule type" value="Genomic_DNA"/>
</dbReference>
<protein>
    <recommendedName>
        <fullName evidence="4">DUF2953 domain-containing protein</fullName>
    </recommendedName>
</protein>
<evidence type="ECO:0000256" key="1">
    <source>
        <dbReference type="SAM" id="MobiDB-lite"/>
    </source>
</evidence>
<feature type="compositionally biased region" description="Basic and acidic residues" evidence="1">
    <location>
        <begin position="96"/>
        <end position="106"/>
    </location>
</feature>
<sequence length="339" mass="37766">MTAIVAIAKGIGIFLLILLALALLALLSVLFVPVRYRAEGEYREGFRAMAEVSWFFHLIRLRASWDGGFSCSLRAAGIPLYSRTETGEGESPPPGENRRETGRPEGESPPGAVPESGEERRERGRTADVGPEPKPDVGPEPDAKPDMKPDAKPDIAPDARQEPPRDPDAAGDGRKGGAGKRRRKPGTFRLFRQKIRRARQRFAEKWKDAERAKERLLQYRDLLCREDSQRALSRAAGEGRRLLSHCLPRSGLIRIAVGTEDPAITGGLLALQGMLYPLICDRIVILPDFETPRLEGTFSLGGRIRACAVCYCLLRVLLNRDCRLLLARLRKKEEARLER</sequence>
<proteinExistence type="predicted"/>
<dbReference type="Proteomes" id="UP000886883">
    <property type="component" value="Unassembled WGS sequence"/>
</dbReference>
<dbReference type="AlphaFoldDB" id="A0A9D2MPE3"/>
<accession>A0A9D2MPE3</accession>
<evidence type="ECO:0000313" key="3">
    <source>
        <dbReference type="Proteomes" id="UP000886883"/>
    </source>
</evidence>
<organism evidence="2 3">
    <name type="scientific">Candidatus Eisenbergiella merdigallinarum</name>
    <dbReference type="NCBI Taxonomy" id="2838552"/>
    <lineage>
        <taxon>Bacteria</taxon>
        <taxon>Bacillati</taxon>
        <taxon>Bacillota</taxon>
        <taxon>Clostridia</taxon>
        <taxon>Lachnospirales</taxon>
        <taxon>Lachnospiraceae</taxon>
        <taxon>Eisenbergiella</taxon>
    </lineage>
</organism>
<evidence type="ECO:0008006" key="4">
    <source>
        <dbReference type="Google" id="ProtNLM"/>
    </source>
</evidence>
<feature type="compositionally biased region" description="Basic residues" evidence="1">
    <location>
        <begin position="177"/>
        <end position="188"/>
    </location>
</feature>
<reference evidence="2" key="2">
    <citation type="submission" date="2021-04" db="EMBL/GenBank/DDBJ databases">
        <authorList>
            <person name="Gilroy R."/>
        </authorList>
    </citation>
    <scope>NUCLEOTIDE SEQUENCE</scope>
    <source>
        <strain evidence="2">USAMLcec3-2134</strain>
    </source>
</reference>
<evidence type="ECO:0000313" key="2">
    <source>
        <dbReference type="EMBL" id="HJB90508.1"/>
    </source>
</evidence>
<feature type="compositionally biased region" description="Basic and acidic residues" evidence="1">
    <location>
        <begin position="117"/>
        <end position="175"/>
    </location>
</feature>
<comment type="caution">
    <text evidence="2">The sequence shown here is derived from an EMBL/GenBank/DDBJ whole genome shotgun (WGS) entry which is preliminary data.</text>
</comment>
<feature type="region of interest" description="Disordered" evidence="1">
    <location>
        <begin position="82"/>
        <end position="188"/>
    </location>
</feature>
<reference evidence="2" key="1">
    <citation type="journal article" date="2021" name="PeerJ">
        <title>Extensive microbial diversity within the chicken gut microbiome revealed by metagenomics and culture.</title>
        <authorList>
            <person name="Gilroy R."/>
            <person name="Ravi A."/>
            <person name="Getino M."/>
            <person name="Pursley I."/>
            <person name="Horton D.L."/>
            <person name="Alikhan N.F."/>
            <person name="Baker D."/>
            <person name="Gharbi K."/>
            <person name="Hall N."/>
            <person name="Watson M."/>
            <person name="Adriaenssens E.M."/>
            <person name="Foster-Nyarko E."/>
            <person name="Jarju S."/>
            <person name="Secka A."/>
            <person name="Antonio M."/>
            <person name="Oren A."/>
            <person name="Chaudhuri R.R."/>
            <person name="La Ragione R."/>
            <person name="Hildebrand F."/>
            <person name="Pallen M.J."/>
        </authorList>
    </citation>
    <scope>NUCLEOTIDE SEQUENCE</scope>
    <source>
        <strain evidence="2">USAMLcec3-2134</strain>
    </source>
</reference>